<dbReference type="STRING" id="35608.A0A2U1NT83"/>
<keyword evidence="2" id="KW-1185">Reference proteome</keyword>
<dbReference type="Pfam" id="PF14009">
    <property type="entry name" value="PADRE"/>
    <property type="match status" value="2"/>
</dbReference>
<comment type="caution">
    <text evidence="1">The sequence shown here is derived from an EMBL/GenBank/DDBJ whole genome shotgun (WGS) entry which is preliminary data.</text>
</comment>
<accession>A0A2U1NT83</accession>
<dbReference type="AlphaFoldDB" id="A0A2U1NT83"/>
<reference evidence="1 2" key="1">
    <citation type="journal article" date="2018" name="Mol. Plant">
        <title>The genome of Artemisia annua provides insight into the evolution of Asteraceae family and artemisinin biosynthesis.</title>
        <authorList>
            <person name="Shen Q."/>
            <person name="Zhang L."/>
            <person name="Liao Z."/>
            <person name="Wang S."/>
            <person name="Yan T."/>
            <person name="Shi P."/>
            <person name="Liu M."/>
            <person name="Fu X."/>
            <person name="Pan Q."/>
            <person name="Wang Y."/>
            <person name="Lv Z."/>
            <person name="Lu X."/>
            <person name="Zhang F."/>
            <person name="Jiang W."/>
            <person name="Ma Y."/>
            <person name="Chen M."/>
            <person name="Hao X."/>
            <person name="Li L."/>
            <person name="Tang Y."/>
            <person name="Lv G."/>
            <person name="Zhou Y."/>
            <person name="Sun X."/>
            <person name="Brodelius P.E."/>
            <person name="Rose J.K.C."/>
            <person name="Tang K."/>
        </authorList>
    </citation>
    <scope>NUCLEOTIDE SEQUENCE [LARGE SCALE GENOMIC DNA]</scope>
    <source>
        <strain evidence="2">cv. Huhao1</strain>
        <tissue evidence="1">Leaf</tissue>
    </source>
</reference>
<protein>
    <submittedName>
        <fullName evidence="1">Uncharacterized protein</fullName>
    </submittedName>
</protein>
<gene>
    <name evidence="1" type="ORF">CTI12_AA231910</name>
</gene>
<organism evidence="1 2">
    <name type="scientific">Artemisia annua</name>
    <name type="common">Sweet wormwood</name>
    <dbReference type="NCBI Taxonomy" id="35608"/>
    <lineage>
        <taxon>Eukaryota</taxon>
        <taxon>Viridiplantae</taxon>
        <taxon>Streptophyta</taxon>
        <taxon>Embryophyta</taxon>
        <taxon>Tracheophyta</taxon>
        <taxon>Spermatophyta</taxon>
        <taxon>Magnoliopsida</taxon>
        <taxon>eudicotyledons</taxon>
        <taxon>Gunneridae</taxon>
        <taxon>Pentapetalae</taxon>
        <taxon>asterids</taxon>
        <taxon>campanulids</taxon>
        <taxon>Asterales</taxon>
        <taxon>Asteraceae</taxon>
        <taxon>Asteroideae</taxon>
        <taxon>Anthemideae</taxon>
        <taxon>Artemisiinae</taxon>
        <taxon>Artemisia</taxon>
    </lineage>
</organism>
<evidence type="ECO:0000313" key="1">
    <source>
        <dbReference type="EMBL" id="PWA76726.1"/>
    </source>
</evidence>
<evidence type="ECO:0000313" key="2">
    <source>
        <dbReference type="Proteomes" id="UP000245207"/>
    </source>
</evidence>
<dbReference type="PANTHER" id="PTHR33052">
    <property type="entry name" value="DUF4228 DOMAIN PROTEIN-RELATED"/>
    <property type="match status" value="1"/>
</dbReference>
<dbReference type="OrthoDB" id="1921976at2759"/>
<name>A0A2U1NT83_ARTAN</name>
<proteinExistence type="predicted"/>
<dbReference type="EMBL" id="PKPP01002230">
    <property type="protein sequence ID" value="PWA76726.1"/>
    <property type="molecule type" value="Genomic_DNA"/>
</dbReference>
<dbReference type="Proteomes" id="UP000245207">
    <property type="component" value="Unassembled WGS sequence"/>
</dbReference>
<sequence>MGNQASHGSGRVLLTDGTIHEYKKPLAVAELMLEHPQQVVVEFQPIKNGTKPKPLPADMLLETNKVYMMIPKKRGNSLSTEDARRLLLRANVILDSGSFVSAYTGFLPLFARMCPAAVVKSKKKDPNDEKGLMVSKPALFRDLGLDSEERGEYFLSRQLSAKNTWKPSLDTIKEKDISGRVLLTDGTIHEYKKPLAVAELMLEHPQQVVVEFQPLKNGTKPKPLPADMLLETNKVYMMIPKKRGNSLSTEDARRLLLRANVILDSGSFVSAYTGFVPLFARMCPATVVKSKKKELKDEKGLVVSKPALFRDLGLDLEERGEYFLSRQLSAKNTWKPSLDTIKEKGVKAKIRHWLL</sequence>
<dbReference type="InterPro" id="IPR025322">
    <property type="entry name" value="PADRE_dom"/>
</dbReference>